<dbReference type="InterPro" id="IPR038109">
    <property type="entry name" value="DNA_bind_recomb_sf"/>
</dbReference>
<organism evidence="1 2">
    <name type="scientific">Anaerococcus tetradius ATCC 35098</name>
    <dbReference type="NCBI Taxonomy" id="525255"/>
    <lineage>
        <taxon>Bacteria</taxon>
        <taxon>Bacillati</taxon>
        <taxon>Bacillota</taxon>
        <taxon>Tissierellia</taxon>
        <taxon>Tissierellales</taxon>
        <taxon>Peptoniphilaceae</taxon>
        <taxon>Anaerococcus</taxon>
    </lineage>
</organism>
<feature type="non-terminal residue" evidence="1">
    <location>
        <position position="114"/>
    </location>
</feature>
<dbReference type="AlphaFoldDB" id="C2CGV0"/>
<name>C2CGV0_9FIRM</name>
<accession>C2CGV0</accession>
<dbReference type="Proteomes" id="UP000003744">
    <property type="component" value="Unassembled WGS sequence"/>
</dbReference>
<proteinExistence type="predicted"/>
<evidence type="ECO:0000313" key="1">
    <source>
        <dbReference type="EMBL" id="EEI83204.1"/>
    </source>
</evidence>
<evidence type="ECO:0000313" key="2">
    <source>
        <dbReference type="Proteomes" id="UP000003744"/>
    </source>
</evidence>
<sequence>LLGDYLSNIFPFLKIRFIAINDCYDSINENGNGLDMDTQFKTLYYDLFSKELSEKVRSSIRQIKSQGKNINWAAPFGYIKDPKDKHSIIIDEKTAFIVKEAFDLLLKGYSCIQV</sequence>
<feature type="non-terminal residue" evidence="1">
    <location>
        <position position="1"/>
    </location>
</feature>
<dbReference type="eggNOG" id="COG1961">
    <property type="taxonomic scope" value="Bacteria"/>
</dbReference>
<dbReference type="Gene3D" id="3.90.1750.20">
    <property type="entry name" value="Putative Large Serine Recombinase, Chain B, Domain 2"/>
    <property type="match status" value="1"/>
</dbReference>
<evidence type="ECO:0008006" key="3">
    <source>
        <dbReference type="Google" id="ProtNLM"/>
    </source>
</evidence>
<dbReference type="EMBL" id="ACGC01000031">
    <property type="protein sequence ID" value="EEI83204.1"/>
    <property type="molecule type" value="Genomic_DNA"/>
</dbReference>
<gene>
    <name evidence="1" type="ORF">HMPREF0077_0710</name>
</gene>
<comment type="caution">
    <text evidence="1">The sequence shown here is derived from an EMBL/GenBank/DDBJ whole genome shotgun (WGS) entry which is preliminary data.</text>
</comment>
<reference evidence="1 2" key="1">
    <citation type="submission" date="2009-01" db="EMBL/GenBank/DDBJ databases">
        <authorList>
            <person name="Qin X."/>
            <person name="Bachman B."/>
            <person name="Battles P."/>
            <person name="Bell A."/>
            <person name="Bess C."/>
            <person name="Bickham C."/>
            <person name="Chaboub L."/>
            <person name="Chen D."/>
            <person name="Coyle M."/>
            <person name="Deiros D.R."/>
            <person name="Dinh H."/>
            <person name="Forbes L."/>
            <person name="Fowler G."/>
            <person name="Francisco L."/>
            <person name="Fu Q."/>
            <person name="Gubbala S."/>
            <person name="Hale W."/>
            <person name="Han Y."/>
            <person name="Hemphill L."/>
            <person name="Highlander S.K."/>
            <person name="Hirani K."/>
            <person name="Hogues M."/>
            <person name="Jackson L."/>
            <person name="Jakkamsetti A."/>
            <person name="Javaid M."/>
            <person name="Jiang H."/>
            <person name="Korchina V."/>
            <person name="Kovar C."/>
            <person name="Lara F."/>
            <person name="Lee S."/>
            <person name="Mata R."/>
            <person name="Mathew T."/>
            <person name="Moen C."/>
            <person name="Morales K."/>
            <person name="Munidasa M."/>
            <person name="Nazareth L."/>
            <person name="Ngo R."/>
            <person name="Nguyen L."/>
            <person name="Okwuonu G."/>
            <person name="Ongeri F."/>
            <person name="Patil S."/>
            <person name="Petrosino J."/>
            <person name="Pham C."/>
            <person name="Pham P."/>
            <person name="Pu L.-L."/>
            <person name="Puazo M."/>
            <person name="Raj R."/>
            <person name="Reid J."/>
            <person name="Rouhana J."/>
            <person name="Saada N."/>
            <person name="Shang Y."/>
            <person name="Simmons D."/>
            <person name="Thornton R."/>
            <person name="Warren J."/>
            <person name="Weissenberger G."/>
            <person name="Zhang J."/>
            <person name="Zhang L."/>
            <person name="Zhou C."/>
            <person name="Zhu D."/>
            <person name="Muzny D."/>
            <person name="Worley K."/>
            <person name="Gibbs R."/>
        </authorList>
    </citation>
    <scope>NUCLEOTIDE SEQUENCE [LARGE SCALE GENOMIC DNA]</scope>
    <source>
        <strain evidence="1 2">ATCC 35098</strain>
    </source>
</reference>
<protein>
    <recommendedName>
        <fullName evidence="3">Resolvase/invertase-type recombinase catalytic domain-containing protein</fullName>
    </recommendedName>
</protein>